<reference evidence="3" key="1">
    <citation type="journal article" date="2019" name="Int. J. Syst. Evol. Microbiol.">
        <title>The Global Catalogue of Microorganisms (GCM) 10K type strain sequencing project: providing services to taxonomists for standard genome sequencing and annotation.</title>
        <authorList>
            <consortium name="The Broad Institute Genomics Platform"/>
            <consortium name="The Broad Institute Genome Sequencing Center for Infectious Disease"/>
            <person name="Wu L."/>
            <person name="Ma J."/>
        </authorList>
    </citation>
    <scope>NUCLEOTIDE SEQUENCE [LARGE SCALE GENOMIC DNA]</scope>
    <source>
        <strain evidence="3">JCM 3272</strain>
    </source>
</reference>
<evidence type="ECO:0000256" key="1">
    <source>
        <dbReference type="SAM" id="MobiDB-lite"/>
    </source>
</evidence>
<comment type="caution">
    <text evidence="2">The sequence shown here is derived from an EMBL/GenBank/DDBJ whole genome shotgun (WGS) entry which is preliminary data.</text>
</comment>
<sequence length="124" mass="13265">MESPSGMILIGRVATAAPAGADGRASIGRSRARTASSRRMGCNPPLADGRHDIDKGRCHARKLSSIDKTRPDSQRVHSPFIDLTVTYAALPGVMCPRSRVVVRVVLPSGDRYPDSAALCRLDLV</sequence>
<protein>
    <submittedName>
        <fullName evidence="2">Uncharacterized protein</fullName>
    </submittedName>
</protein>
<gene>
    <name evidence="2" type="ORF">GCM10010170_099520</name>
</gene>
<accession>A0ABP5UUJ9</accession>
<proteinExistence type="predicted"/>
<evidence type="ECO:0000313" key="3">
    <source>
        <dbReference type="Proteomes" id="UP001501444"/>
    </source>
</evidence>
<feature type="compositionally biased region" description="Low complexity" evidence="1">
    <location>
        <begin position="18"/>
        <end position="41"/>
    </location>
</feature>
<dbReference type="EMBL" id="BAAARV010000110">
    <property type="protein sequence ID" value="GAA2388236.1"/>
    <property type="molecule type" value="Genomic_DNA"/>
</dbReference>
<dbReference type="Proteomes" id="UP001501444">
    <property type="component" value="Unassembled WGS sequence"/>
</dbReference>
<organism evidence="2 3">
    <name type="scientific">Dactylosporangium salmoneum</name>
    <dbReference type="NCBI Taxonomy" id="53361"/>
    <lineage>
        <taxon>Bacteria</taxon>
        <taxon>Bacillati</taxon>
        <taxon>Actinomycetota</taxon>
        <taxon>Actinomycetes</taxon>
        <taxon>Micromonosporales</taxon>
        <taxon>Micromonosporaceae</taxon>
        <taxon>Dactylosporangium</taxon>
    </lineage>
</organism>
<feature type="region of interest" description="Disordered" evidence="1">
    <location>
        <begin position="18"/>
        <end position="53"/>
    </location>
</feature>
<keyword evidence="3" id="KW-1185">Reference proteome</keyword>
<evidence type="ECO:0000313" key="2">
    <source>
        <dbReference type="EMBL" id="GAA2388236.1"/>
    </source>
</evidence>
<name>A0ABP5UUJ9_9ACTN</name>